<comment type="caution">
    <text evidence="3">The sequence shown here is derived from an EMBL/GenBank/DDBJ whole genome shotgun (WGS) entry which is preliminary data.</text>
</comment>
<dbReference type="RefSeq" id="WP_117724289.1">
    <property type="nucleotide sequence ID" value="NZ_CAUGNI010000020.1"/>
</dbReference>
<evidence type="ECO:0000256" key="1">
    <source>
        <dbReference type="SAM" id="SignalP"/>
    </source>
</evidence>
<feature type="domain" description="Outer membrane protein beta-barrel" evidence="2">
    <location>
        <begin position="224"/>
        <end position="362"/>
    </location>
</feature>
<feature type="chain" id="PRO_5017828606" evidence="1">
    <location>
        <begin position="21"/>
        <end position="386"/>
    </location>
</feature>
<sequence length="386" mass="43625">MKKLNLLFVLLFVSAMSLQAEDLVAVISPTTPLGANFKLSPQDQVRVREEISFILGDNEEYTLLAWEQIDVIISTIIATHGPGFKKEACLEAGELLGVQKLILTEVVHHADGFYRIYCKQINATTARIEKQGQGQIKCMPYLNLAAREAAAIFSKDPQSVRKEVKKQKKDVGCPDTKSPTNPFRIKMGHTNCGVSFAYLQQEWEWEYLSTGITEKRSYFGEGPISGGQLGFRYDKYFAPDFFGLGITTGMFVEYYAQKSKPDSETDRKLSFNEVALSIPLQGIYRLDFSKHIGCYITCGLSADIGLYSRVKVSENQQSETFTNIYDDDEWGNMKRFNYSLIYGAGVQVDRFMLSVSVSKGLLNQSDDDSYKIYQNKKIQATFTFMF</sequence>
<name>A0A3E5BCA4_9BACE</name>
<proteinExistence type="predicted"/>
<gene>
    <name evidence="3" type="ORF">DXB65_11310</name>
</gene>
<keyword evidence="1" id="KW-0732">Signal</keyword>
<organism evidence="3 4">
    <name type="scientific">Bacteroides oleiciplenus</name>
    <dbReference type="NCBI Taxonomy" id="626931"/>
    <lineage>
        <taxon>Bacteria</taxon>
        <taxon>Pseudomonadati</taxon>
        <taxon>Bacteroidota</taxon>
        <taxon>Bacteroidia</taxon>
        <taxon>Bacteroidales</taxon>
        <taxon>Bacteroidaceae</taxon>
        <taxon>Bacteroides</taxon>
    </lineage>
</organism>
<dbReference type="Pfam" id="PF13568">
    <property type="entry name" value="OMP_b-brl_2"/>
    <property type="match status" value="1"/>
</dbReference>
<accession>A0A3E5BCA4</accession>
<protein>
    <submittedName>
        <fullName evidence="3">PorT family protein</fullName>
    </submittedName>
</protein>
<dbReference type="AlphaFoldDB" id="A0A3E5BCA4"/>
<evidence type="ECO:0000313" key="3">
    <source>
        <dbReference type="EMBL" id="RGN35218.1"/>
    </source>
</evidence>
<dbReference type="InterPro" id="IPR025665">
    <property type="entry name" value="Beta-barrel_OMP_2"/>
</dbReference>
<feature type="signal peptide" evidence="1">
    <location>
        <begin position="1"/>
        <end position="20"/>
    </location>
</feature>
<dbReference type="Proteomes" id="UP000260983">
    <property type="component" value="Unassembled WGS sequence"/>
</dbReference>
<evidence type="ECO:0000259" key="2">
    <source>
        <dbReference type="Pfam" id="PF13568"/>
    </source>
</evidence>
<dbReference type="EMBL" id="QSUL01000007">
    <property type="protein sequence ID" value="RGN35218.1"/>
    <property type="molecule type" value="Genomic_DNA"/>
</dbReference>
<reference evidence="3 4" key="1">
    <citation type="submission" date="2018-08" db="EMBL/GenBank/DDBJ databases">
        <title>A genome reference for cultivated species of the human gut microbiota.</title>
        <authorList>
            <person name="Zou Y."/>
            <person name="Xue W."/>
            <person name="Luo G."/>
        </authorList>
    </citation>
    <scope>NUCLEOTIDE SEQUENCE [LARGE SCALE GENOMIC DNA]</scope>
    <source>
        <strain evidence="3 4">OM05-15BH</strain>
    </source>
</reference>
<evidence type="ECO:0000313" key="4">
    <source>
        <dbReference type="Proteomes" id="UP000260983"/>
    </source>
</evidence>